<dbReference type="AlphaFoldDB" id="A0A384JCE4"/>
<organism evidence="3 4">
    <name type="scientific">Botryotinia fuckeliana (strain B05.10)</name>
    <name type="common">Noble rot fungus</name>
    <name type="synonym">Botrytis cinerea</name>
    <dbReference type="NCBI Taxonomy" id="332648"/>
    <lineage>
        <taxon>Eukaryota</taxon>
        <taxon>Fungi</taxon>
        <taxon>Dikarya</taxon>
        <taxon>Ascomycota</taxon>
        <taxon>Pezizomycotina</taxon>
        <taxon>Leotiomycetes</taxon>
        <taxon>Helotiales</taxon>
        <taxon>Sclerotiniaceae</taxon>
        <taxon>Botrytis</taxon>
    </lineage>
</organism>
<proteinExistence type="predicted"/>
<feature type="region of interest" description="Disordered" evidence="1">
    <location>
        <begin position="167"/>
        <end position="216"/>
    </location>
</feature>
<dbReference type="OrthoDB" id="5327700at2759"/>
<dbReference type="GeneID" id="5441345"/>
<evidence type="ECO:0000313" key="3">
    <source>
        <dbReference type="EMBL" id="ATZ48223.1"/>
    </source>
</evidence>
<feature type="transmembrane region" description="Helical" evidence="2">
    <location>
        <begin position="20"/>
        <end position="39"/>
    </location>
</feature>
<dbReference type="EMBL" id="CP009807">
    <property type="protein sequence ID" value="ATZ48223.1"/>
    <property type="molecule type" value="Genomic_DNA"/>
</dbReference>
<keyword evidence="2" id="KW-0472">Membrane</keyword>
<reference evidence="3 4" key="2">
    <citation type="journal article" date="2012" name="Eukaryot. Cell">
        <title>Genome update of Botrytis cinerea strains B05.10 and T4.</title>
        <authorList>
            <person name="Staats M."/>
            <person name="van Kan J.A."/>
        </authorList>
    </citation>
    <scope>NUCLEOTIDE SEQUENCE [LARGE SCALE GENOMIC DNA]</scope>
    <source>
        <strain evidence="3 4">B05.10</strain>
    </source>
</reference>
<feature type="region of interest" description="Disordered" evidence="1">
    <location>
        <begin position="42"/>
        <end position="108"/>
    </location>
</feature>
<reference evidence="3 4" key="3">
    <citation type="journal article" date="2017" name="Mol. Plant Pathol.">
        <title>A gapless genome sequence of the fungus Botrytis cinerea.</title>
        <authorList>
            <person name="Van Kan J.A."/>
            <person name="Stassen J.H."/>
            <person name="Mosbach A."/>
            <person name="Van Der Lee T.A."/>
            <person name="Faino L."/>
            <person name="Farmer A.D."/>
            <person name="Papasotiriou D.G."/>
            <person name="Zhou S."/>
            <person name="Seidl M.F."/>
            <person name="Cottam E."/>
            <person name="Edel D."/>
            <person name="Hahn M."/>
            <person name="Schwartz D.C."/>
            <person name="Dietrich R.A."/>
            <person name="Widdison S."/>
            <person name="Scalliet G."/>
        </authorList>
    </citation>
    <scope>NUCLEOTIDE SEQUENCE [LARGE SCALE GENOMIC DNA]</scope>
    <source>
        <strain evidence="3 4">B05.10</strain>
    </source>
</reference>
<protein>
    <recommendedName>
        <fullName evidence="5">Peroxin 22-like protein</fullName>
    </recommendedName>
</protein>
<evidence type="ECO:0000313" key="4">
    <source>
        <dbReference type="Proteomes" id="UP000001798"/>
    </source>
</evidence>
<dbReference type="OMA" id="VAAWIWS"/>
<evidence type="ECO:0000256" key="1">
    <source>
        <dbReference type="SAM" id="MobiDB-lite"/>
    </source>
</evidence>
<keyword evidence="4" id="KW-1185">Reference proteome</keyword>
<reference evidence="3 4" key="1">
    <citation type="journal article" date="2011" name="PLoS Genet.">
        <title>Genomic analysis of the necrotrophic fungal pathogens Sclerotinia sclerotiorum and Botrytis cinerea.</title>
        <authorList>
            <person name="Amselem J."/>
            <person name="Cuomo C.A."/>
            <person name="van Kan J.A."/>
            <person name="Viaud M."/>
            <person name="Benito E.P."/>
            <person name="Couloux A."/>
            <person name="Coutinho P.M."/>
            <person name="de Vries R.P."/>
            <person name="Dyer P.S."/>
            <person name="Fillinger S."/>
            <person name="Fournier E."/>
            <person name="Gout L."/>
            <person name="Hahn M."/>
            <person name="Kohn L."/>
            <person name="Lapalu N."/>
            <person name="Plummer K.M."/>
            <person name="Pradier J.M."/>
            <person name="Quevillon E."/>
            <person name="Sharon A."/>
            <person name="Simon A."/>
            <person name="ten Have A."/>
            <person name="Tudzynski B."/>
            <person name="Tudzynski P."/>
            <person name="Wincker P."/>
            <person name="Andrew M."/>
            <person name="Anthouard V."/>
            <person name="Beever R.E."/>
            <person name="Beffa R."/>
            <person name="Benoit I."/>
            <person name="Bouzid O."/>
            <person name="Brault B."/>
            <person name="Chen Z."/>
            <person name="Choquer M."/>
            <person name="Collemare J."/>
            <person name="Cotton P."/>
            <person name="Danchin E.G."/>
            <person name="Da Silva C."/>
            <person name="Gautier A."/>
            <person name="Giraud C."/>
            <person name="Giraud T."/>
            <person name="Gonzalez C."/>
            <person name="Grossetete S."/>
            <person name="Guldener U."/>
            <person name="Henrissat B."/>
            <person name="Howlett B.J."/>
            <person name="Kodira C."/>
            <person name="Kretschmer M."/>
            <person name="Lappartient A."/>
            <person name="Leroch M."/>
            <person name="Levis C."/>
            <person name="Mauceli E."/>
            <person name="Neuveglise C."/>
            <person name="Oeser B."/>
            <person name="Pearson M."/>
            <person name="Poulain J."/>
            <person name="Poussereau N."/>
            <person name="Quesneville H."/>
            <person name="Rascle C."/>
            <person name="Schumacher J."/>
            <person name="Segurens B."/>
            <person name="Sexton A."/>
            <person name="Silva E."/>
            <person name="Sirven C."/>
            <person name="Soanes D.M."/>
            <person name="Talbot N.J."/>
            <person name="Templeton M."/>
            <person name="Yandava C."/>
            <person name="Yarden O."/>
            <person name="Zeng Q."/>
            <person name="Rollins J.A."/>
            <person name="Lebrun M.H."/>
            <person name="Dickman M."/>
        </authorList>
    </citation>
    <scope>NUCLEOTIDE SEQUENCE [LARGE SCALE GENOMIC DNA]</scope>
    <source>
        <strain evidence="3 4">B05.10</strain>
    </source>
</reference>
<evidence type="ECO:0000256" key="2">
    <source>
        <dbReference type="SAM" id="Phobius"/>
    </source>
</evidence>
<keyword evidence="2" id="KW-1133">Transmembrane helix</keyword>
<dbReference type="RefSeq" id="XP_001560701.1">
    <property type="nucleotide sequence ID" value="XM_001560651.2"/>
</dbReference>
<name>A0A384JCE4_BOTFB</name>
<dbReference type="Proteomes" id="UP000001798">
    <property type="component" value="Chromosome 3"/>
</dbReference>
<evidence type="ECO:0008006" key="5">
    <source>
        <dbReference type="Google" id="ProtNLM"/>
    </source>
</evidence>
<feature type="compositionally biased region" description="Polar residues" evidence="1">
    <location>
        <begin position="90"/>
        <end position="100"/>
    </location>
</feature>
<accession>A0A384JCE4</accession>
<gene>
    <name evidence="3" type="ORF">BCIN_03g04620</name>
</gene>
<keyword evidence="2" id="KW-0812">Transmembrane</keyword>
<sequence>MSSPYDRRGAQARRGNISYWLPLAFTVTAAAVGVVAWIWSTRSDEDDDDDDENRPLQPPRPGYGERNPDGSFRTGPPSYAGDVRPGEASFGTTDQQPSHPSRSEESQGYIAQMSGALQRTPSPQQFINSASRSLAAGAAAVGGVVGSALSSIREEDKHGFDDHRTWQEESVIRRNAAPSPPITTTTTTTPAPVRGSIEPRSQSAAGVSAAPRTPVSNGKRKTVAIVVSAESHDDDTASEAGYHHEYASILSHLPRKTDFSKIRLFVLIYAPGLTEHPLDAAGGRPGGSLSSSFSNISPGDVHTPGEESDRQLTPMFPPRPSAPLAFGPIYNEALGLVEKETMVLPFTTPTGHVHLLRHLAPEYIYLQESLAGENGSVINHLQSWFREDVVLIVGADGGHGGLADSESEAESQVSRKREQWWEREDRVGLGRGVVVLEGNRIGDFWARKVLGVE</sequence>
<feature type="compositionally biased region" description="Low complexity" evidence="1">
    <location>
        <begin position="182"/>
        <end position="192"/>
    </location>
</feature>
<dbReference type="VEuPathDB" id="FungiDB:Bcin03g04620"/>
<dbReference type="KEGG" id="bfu:BCIN_03g04620"/>